<evidence type="ECO:0000313" key="2">
    <source>
        <dbReference type="EMBL" id="KAF8781227.1"/>
    </source>
</evidence>
<feature type="domain" description="F-box" evidence="1">
    <location>
        <begin position="31"/>
        <end position="66"/>
    </location>
</feature>
<dbReference type="InterPro" id="IPR001810">
    <property type="entry name" value="F-box_dom"/>
</dbReference>
<evidence type="ECO:0000259" key="1">
    <source>
        <dbReference type="Pfam" id="PF00646"/>
    </source>
</evidence>
<dbReference type="InterPro" id="IPR053197">
    <property type="entry name" value="F-box_SCFL_complex_component"/>
</dbReference>
<evidence type="ECO:0000313" key="3">
    <source>
        <dbReference type="Proteomes" id="UP000636709"/>
    </source>
</evidence>
<gene>
    <name evidence="2" type="ORF">HU200_000661</name>
</gene>
<dbReference type="InterPro" id="IPR036047">
    <property type="entry name" value="F-box-like_dom_sf"/>
</dbReference>
<organism evidence="2 3">
    <name type="scientific">Digitaria exilis</name>
    <dbReference type="NCBI Taxonomy" id="1010633"/>
    <lineage>
        <taxon>Eukaryota</taxon>
        <taxon>Viridiplantae</taxon>
        <taxon>Streptophyta</taxon>
        <taxon>Embryophyta</taxon>
        <taxon>Tracheophyta</taxon>
        <taxon>Spermatophyta</taxon>
        <taxon>Magnoliopsida</taxon>
        <taxon>Liliopsida</taxon>
        <taxon>Poales</taxon>
        <taxon>Poaceae</taxon>
        <taxon>PACMAD clade</taxon>
        <taxon>Panicoideae</taxon>
        <taxon>Panicodae</taxon>
        <taxon>Paniceae</taxon>
        <taxon>Anthephorinae</taxon>
        <taxon>Digitaria</taxon>
    </lineage>
</organism>
<dbReference type="Gene3D" id="3.80.10.10">
    <property type="entry name" value="Ribonuclease Inhibitor"/>
    <property type="match status" value="1"/>
</dbReference>
<protein>
    <recommendedName>
        <fullName evidence="1">F-box domain-containing protein</fullName>
    </recommendedName>
</protein>
<dbReference type="OrthoDB" id="582804at2759"/>
<sequence length="396" mass="44307">MKRPCDPDPMAEASGEARVTPAGAECRINALGNDVLLRAISFLEARQLVQTCVLSRRWRNLWRSVPRINATHHEFDGMVDSEEERSVRIKKFTNALLMLRNPVALDAFRLSYFMPDYQEPADPHADREEDANLWIHHALQSNARNLQTGCAALESLLLSGCGIYDIEISSETLKVLAIDDSSYFTTDKQLSISIPSLSYLGLPASARMPLLKNMGSLVTASVSVSVDSEGATIDGIYQFLRSLSVVTNLDFNFKGTMEIIFRVWHALFMTSSYTLDLVQLKMEKNSQWCPKFNNLTALTLGDCCLSADYVLEIFLQNCPNLVKLTVKPKKCNYTSQTIISELKGKEGSLTCQNIEILEIECSEGDRNVLEKLLMESGITSWNVDTEVGSEHVHVEH</sequence>
<dbReference type="Gene3D" id="1.20.1280.50">
    <property type="match status" value="1"/>
</dbReference>
<reference evidence="2" key="1">
    <citation type="submission" date="2020-07" db="EMBL/GenBank/DDBJ databases">
        <title>Genome sequence and genetic diversity analysis of an under-domesticated orphan crop, white fonio (Digitaria exilis).</title>
        <authorList>
            <person name="Bennetzen J.L."/>
            <person name="Chen S."/>
            <person name="Ma X."/>
            <person name="Wang X."/>
            <person name="Yssel A.E.J."/>
            <person name="Chaluvadi S.R."/>
            <person name="Johnson M."/>
            <person name="Gangashetty P."/>
            <person name="Hamidou F."/>
            <person name="Sanogo M.D."/>
            <person name="Zwaenepoel A."/>
            <person name="Wallace J."/>
            <person name="Van De Peer Y."/>
            <person name="Van Deynze A."/>
        </authorList>
    </citation>
    <scope>NUCLEOTIDE SEQUENCE</scope>
    <source>
        <tissue evidence="2">Leaves</tissue>
    </source>
</reference>
<comment type="caution">
    <text evidence="2">The sequence shown here is derived from an EMBL/GenBank/DDBJ whole genome shotgun (WGS) entry which is preliminary data.</text>
</comment>
<dbReference type="EMBL" id="JACEFO010000109">
    <property type="protein sequence ID" value="KAF8781227.1"/>
    <property type="molecule type" value="Genomic_DNA"/>
</dbReference>
<accession>A0A835KWL1</accession>
<dbReference type="SUPFAM" id="SSF52047">
    <property type="entry name" value="RNI-like"/>
    <property type="match status" value="1"/>
</dbReference>
<name>A0A835KWL1_9POAL</name>
<dbReference type="InterPro" id="IPR032675">
    <property type="entry name" value="LRR_dom_sf"/>
</dbReference>
<dbReference type="AlphaFoldDB" id="A0A835KWL1"/>
<keyword evidence="3" id="KW-1185">Reference proteome</keyword>
<proteinExistence type="predicted"/>
<dbReference type="PANTHER" id="PTHR34223:SF26">
    <property type="entry name" value="OS02G0188900 PROTEIN"/>
    <property type="match status" value="1"/>
</dbReference>
<dbReference type="Proteomes" id="UP000636709">
    <property type="component" value="Unassembled WGS sequence"/>
</dbReference>
<dbReference type="Pfam" id="PF00646">
    <property type="entry name" value="F-box"/>
    <property type="match status" value="1"/>
</dbReference>
<dbReference type="PANTHER" id="PTHR34223">
    <property type="entry name" value="OS11G0201299 PROTEIN"/>
    <property type="match status" value="1"/>
</dbReference>
<dbReference type="SUPFAM" id="SSF81383">
    <property type="entry name" value="F-box domain"/>
    <property type="match status" value="1"/>
</dbReference>